<reference evidence="1" key="1">
    <citation type="journal article" date="2022" name="Front. Genet.">
        <title>Chromosome-Scale Assembly of the Dendrobium nobile Genome Provides Insights Into the Molecular Mechanism of the Biosynthesis of the Medicinal Active Ingredient of Dendrobium.</title>
        <authorList>
            <person name="Xu Q."/>
            <person name="Niu S.-C."/>
            <person name="Li K.-L."/>
            <person name="Zheng P.-J."/>
            <person name="Zhang X.-J."/>
            <person name="Jia Y."/>
            <person name="Liu Y."/>
            <person name="Niu Y.-X."/>
            <person name="Yu L.-H."/>
            <person name="Chen D.-F."/>
            <person name="Zhang G.-Q."/>
        </authorList>
    </citation>
    <scope>NUCLEOTIDE SEQUENCE</scope>
    <source>
        <tissue evidence="1">Leaf</tissue>
    </source>
</reference>
<protein>
    <recommendedName>
        <fullName evidence="3">RRM domain-containing protein</fullName>
    </recommendedName>
</protein>
<dbReference type="OrthoDB" id="4726at2759"/>
<name>A0A8T3BR13_DENNO</name>
<organism evidence="1 2">
    <name type="scientific">Dendrobium nobile</name>
    <name type="common">Orchid</name>
    <dbReference type="NCBI Taxonomy" id="94219"/>
    <lineage>
        <taxon>Eukaryota</taxon>
        <taxon>Viridiplantae</taxon>
        <taxon>Streptophyta</taxon>
        <taxon>Embryophyta</taxon>
        <taxon>Tracheophyta</taxon>
        <taxon>Spermatophyta</taxon>
        <taxon>Magnoliopsida</taxon>
        <taxon>Liliopsida</taxon>
        <taxon>Asparagales</taxon>
        <taxon>Orchidaceae</taxon>
        <taxon>Epidendroideae</taxon>
        <taxon>Malaxideae</taxon>
        <taxon>Dendrobiinae</taxon>
        <taxon>Dendrobium</taxon>
    </lineage>
</organism>
<comment type="caution">
    <text evidence="1">The sequence shown here is derived from an EMBL/GenBank/DDBJ whole genome shotgun (WGS) entry which is preliminary data.</text>
</comment>
<dbReference type="Proteomes" id="UP000829196">
    <property type="component" value="Unassembled WGS sequence"/>
</dbReference>
<dbReference type="InterPro" id="IPR035979">
    <property type="entry name" value="RBD_domain_sf"/>
</dbReference>
<sequence length="104" mass="11410">MSNQGAGNVAGGEEIFVHEVGVFYAFIEFEDVVGIQNALMASSVLLNGRIIHVEGRRPNSGASRGRSKFLTFIEFIPFFLSSEMAFPLSVITPWPCSLVLVFKI</sequence>
<proteinExistence type="predicted"/>
<accession>A0A8T3BR13</accession>
<evidence type="ECO:0008006" key="3">
    <source>
        <dbReference type="Google" id="ProtNLM"/>
    </source>
</evidence>
<evidence type="ECO:0000313" key="2">
    <source>
        <dbReference type="Proteomes" id="UP000829196"/>
    </source>
</evidence>
<dbReference type="AlphaFoldDB" id="A0A8T3BR13"/>
<dbReference type="EMBL" id="JAGYWB010000006">
    <property type="protein sequence ID" value="KAI0519655.1"/>
    <property type="molecule type" value="Genomic_DNA"/>
</dbReference>
<gene>
    <name evidence="1" type="ORF">KFK09_007109</name>
</gene>
<evidence type="ECO:0000313" key="1">
    <source>
        <dbReference type="EMBL" id="KAI0519655.1"/>
    </source>
</evidence>
<dbReference type="GO" id="GO:0003676">
    <property type="term" value="F:nucleic acid binding"/>
    <property type="evidence" value="ECO:0007669"/>
    <property type="project" value="InterPro"/>
</dbReference>
<keyword evidence="2" id="KW-1185">Reference proteome</keyword>
<dbReference type="SUPFAM" id="SSF54928">
    <property type="entry name" value="RNA-binding domain, RBD"/>
    <property type="match status" value="1"/>
</dbReference>